<name>A0A8D8QUR8_9HEMI</name>
<dbReference type="EMBL" id="HBUF01103741">
    <property type="protein sequence ID" value="CAG6638738.1"/>
    <property type="molecule type" value="Transcribed_RNA"/>
</dbReference>
<reference evidence="1" key="1">
    <citation type="submission" date="2021-05" db="EMBL/GenBank/DDBJ databases">
        <authorList>
            <person name="Alioto T."/>
            <person name="Alioto T."/>
            <person name="Gomez Garrido J."/>
        </authorList>
    </citation>
    <scope>NUCLEOTIDE SEQUENCE</scope>
</reference>
<organism evidence="1">
    <name type="scientific">Cacopsylla melanoneura</name>
    <dbReference type="NCBI Taxonomy" id="428564"/>
    <lineage>
        <taxon>Eukaryota</taxon>
        <taxon>Metazoa</taxon>
        <taxon>Ecdysozoa</taxon>
        <taxon>Arthropoda</taxon>
        <taxon>Hexapoda</taxon>
        <taxon>Insecta</taxon>
        <taxon>Pterygota</taxon>
        <taxon>Neoptera</taxon>
        <taxon>Paraneoptera</taxon>
        <taxon>Hemiptera</taxon>
        <taxon>Sternorrhyncha</taxon>
        <taxon>Psylloidea</taxon>
        <taxon>Psyllidae</taxon>
        <taxon>Psyllinae</taxon>
        <taxon>Cacopsylla</taxon>
    </lineage>
</organism>
<sequence>MFVKWLNSKTYLTIFSSLRVCFELMCFRSPTHPGTSLRSSILGRGGSHVQVALFEGRFGFQVQSERVSQSARHLHPLQRVLFDSCRRFDQPLSHLRENAARRSDPAEVHVLRVLVHDVH</sequence>
<dbReference type="AlphaFoldDB" id="A0A8D8QUR8"/>
<evidence type="ECO:0000313" key="1">
    <source>
        <dbReference type="EMBL" id="CAG6638738.1"/>
    </source>
</evidence>
<protein>
    <submittedName>
        <fullName evidence="1">Uncharacterized protein</fullName>
    </submittedName>
</protein>
<accession>A0A8D8QUR8</accession>
<proteinExistence type="predicted"/>